<sequence length="104" mass="11295">MTYVLTFVITDFLTEEVVIHFDAIEKDIFGHLELFGDGFPVVGVGAEVGGAADPGTLFRGEVAVPEGSARWAGRIVFRGGGHVQVLRWVSVNSCLLAFYCTYEP</sequence>
<organism evidence="1 2">
    <name type="scientific">Thermogemmata fonticola</name>
    <dbReference type="NCBI Taxonomy" id="2755323"/>
    <lineage>
        <taxon>Bacteria</taxon>
        <taxon>Pseudomonadati</taxon>
        <taxon>Planctomycetota</taxon>
        <taxon>Planctomycetia</taxon>
        <taxon>Gemmatales</taxon>
        <taxon>Gemmataceae</taxon>
        <taxon>Thermogemmata</taxon>
    </lineage>
</organism>
<protein>
    <submittedName>
        <fullName evidence="1">Uncharacterized protein</fullName>
    </submittedName>
</protein>
<dbReference type="AlphaFoldDB" id="A0A7V8VBV3"/>
<reference evidence="1 2" key="1">
    <citation type="submission" date="2020-07" db="EMBL/GenBank/DDBJ databases">
        <title>Thermogemmata thermophila gen. nov., sp. nov., a novel moderate thermophilic planctomycete from a Kamchatka hot spring.</title>
        <authorList>
            <person name="Elcheninov A.G."/>
            <person name="Podosokorskaya O.A."/>
            <person name="Kovaleva O.L."/>
            <person name="Novikov A."/>
            <person name="Bonch-Osmolovskaya E.A."/>
            <person name="Toshchakov S.V."/>
            <person name="Kublanov I.V."/>
        </authorList>
    </citation>
    <scope>NUCLEOTIDE SEQUENCE [LARGE SCALE GENOMIC DNA]</scope>
    <source>
        <strain evidence="1 2">2918</strain>
    </source>
</reference>
<dbReference type="EMBL" id="JACEFB010000001">
    <property type="protein sequence ID" value="MBA2224980.1"/>
    <property type="molecule type" value="Genomic_DNA"/>
</dbReference>
<name>A0A7V8VBV3_9BACT</name>
<dbReference type="RefSeq" id="WP_194536388.1">
    <property type="nucleotide sequence ID" value="NZ_JACEFB010000001.1"/>
</dbReference>
<comment type="caution">
    <text evidence="1">The sequence shown here is derived from an EMBL/GenBank/DDBJ whole genome shotgun (WGS) entry which is preliminary data.</text>
</comment>
<keyword evidence="2" id="KW-1185">Reference proteome</keyword>
<evidence type="ECO:0000313" key="2">
    <source>
        <dbReference type="Proteomes" id="UP000542342"/>
    </source>
</evidence>
<proteinExistence type="predicted"/>
<accession>A0A7V8VBV3</accession>
<gene>
    <name evidence="1" type="ORF">H0921_02260</name>
</gene>
<dbReference type="Proteomes" id="UP000542342">
    <property type="component" value="Unassembled WGS sequence"/>
</dbReference>
<evidence type="ECO:0000313" key="1">
    <source>
        <dbReference type="EMBL" id="MBA2224980.1"/>
    </source>
</evidence>